<evidence type="ECO:0000256" key="8">
    <source>
        <dbReference type="ARBA" id="ARBA00022777"/>
    </source>
</evidence>
<dbReference type="GO" id="GO:0005524">
    <property type="term" value="F:ATP binding"/>
    <property type="evidence" value="ECO:0007669"/>
    <property type="project" value="UniProtKB-KW"/>
</dbReference>
<keyword evidence="4" id="KW-0723">Serine/threonine-protein kinase</keyword>
<evidence type="ECO:0000256" key="4">
    <source>
        <dbReference type="ARBA" id="ARBA00022527"/>
    </source>
</evidence>
<sequence>MKLDPSHFCYLTNTEFRVLTAIEIGMRNHQYIPLSLITTTANLRSVGMSKVISSLLKAKLIVHCGKVYDGYKLTFLGLDYLALRALSKRGVIASVGRRIGVGKEADVHLCKDTSDNLVVLKFHRLGRISFRSVKNNRDYMGNRKHASWMYLSQLAAKKEYSYLSNLYEESFPVPEPIDFNRHVIAMRFIDGIPLSQVKEMGNPMKVLHILMDLIVKLARLGIIHGDFNEFNLMIDEDGNKVTVIDFPQVISVYHENAQFYFERDVKSVVEMYKRKFKIEVVEFPSFLDVVKTVDKSKVEKLKVDITNVDDEFLRDVFQNLRQEGVEGEVDPESVVEDIEEMKLEKEYYEIKEIDSDEDDLQDDGEDDLEEEEDEQTEDDSDSKDPEEDESGESDEFEDGTDEENPNQIQIWKPHVKRCVTYLKSIFRVGNKACGRRLKSRSRNKAKSESKKDMKQRKIKDSINNIKDMW</sequence>
<dbReference type="SMART" id="SM00090">
    <property type="entry name" value="RIO"/>
    <property type="match status" value="1"/>
</dbReference>
<name>Q4U8K0_THEAN</name>
<dbReference type="PANTHER" id="PTHR45852">
    <property type="entry name" value="SER/THR-PROTEIN KINASE RIO2"/>
    <property type="match status" value="1"/>
</dbReference>
<feature type="compositionally biased region" description="Acidic residues" evidence="15">
    <location>
        <begin position="354"/>
        <end position="404"/>
    </location>
</feature>
<keyword evidence="18" id="KW-1185">Reference proteome</keyword>
<evidence type="ECO:0000256" key="11">
    <source>
        <dbReference type="ARBA" id="ARBA00047899"/>
    </source>
</evidence>
<comment type="catalytic activity">
    <reaction evidence="11">
        <text>L-threonyl-[protein] + ATP = O-phospho-L-threonyl-[protein] + ADP + H(+)</text>
        <dbReference type="Rhea" id="RHEA:46608"/>
        <dbReference type="Rhea" id="RHEA-COMP:11060"/>
        <dbReference type="Rhea" id="RHEA-COMP:11605"/>
        <dbReference type="ChEBI" id="CHEBI:15378"/>
        <dbReference type="ChEBI" id="CHEBI:30013"/>
        <dbReference type="ChEBI" id="CHEBI:30616"/>
        <dbReference type="ChEBI" id="CHEBI:61977"/>
        <dbReference type="ChEBI" id="CHEBI:456216"/>
        <dbReference type="EC" id="2.7.11.1"/>
    </reaction>
</comment>
<dbReference type="InterPro" id="IPR018935">
    <property type="entry name" value="RIO_kinase_CS"/>
</dbReference>
<gene>
    <name evidence="17" type="ORF">TA11250</name>
</gene>
<dbReference type="SUPFAM" id="SSF56112">
    <property type="entry name" value="Protein kinase-like (PK-like)"/>
    <property type="match status" value="1"/>
</dbReference>
<dbReference type="eggNOG" id="KOG2268">
    <property type="taxonomic scope" value="Eukaryota"/>
</dbReference>
<dbReference type="Pfam" id="PF01163">
    <property type="entry name" value="RIO1"/>
    <property type="match status" value="1"/>
</dbReference>
<dbReference type="GO" id="GO:0005634">
    <property type="term" value="C:nucleus"/>
    <property type="evidence" value="ECO:0007669"/>
    <property type="project" value="TreeGrafter"/>
</dbReference>
<dbReference type="CDD" id="cd05144">
    <property type="entry name" value="RIO2_C"/>
    <property type="match status" value="1"/>
</dbReference>
<keyword evidence="8" id="KW-0418">Kinase</keyword>
<feature type="region of interest" description="Disordered" evidence="15">
    <location>
        <begin position="352"/>
        <end position="409"/>
    </location>
</feature>
<dbReference type="AlphaFoldDB" id="Q4U8K0"/>
<dbReference type="OMA" id="NAGRNKN"/>
<evidence type="ECO:0000256" key="3">
    <source>
        <dbReference type="ARBA" id="ARBA00012513"/>
    </source>
</evidence>
<dbReference type="SUPFAM" id="SSF46785">
    <property type="entry name" value="Winged helix' DNA-binding domain"/>
    <property type="match status" value="1"/>
</dbReference>
<proteinExistence type="inferred from homology"/>
<dbReference type="Proteomes" id="UP000001950">
    <property type="component" value="Chromosome 4"/>
</dbReference>
<dbReference type="FunCoup" id="Q4U8K0">
    <property type="interactions" value="446"/>
</dbReference>
<dbReference type="InterPro" id="IPR000687">
    <property type="entry name" value="RIO_kinase"/>
</dbReference>
<comment type="similarity">
    <text evidence="2">Belongs to the protein kinase superfamily. RIO-type Ser/Thr kinase family.</text>
</comment>
<dbReference type="InterPro" id="IPR036388">
    <property type="entry name" value="WH-like_DNA-bd_sf"/>
</dbReference>
<evidence type="ECO:0000313" key="17">
    <source>
        <dbReference type="EMBL" id="CAI76853.1"/>
    </source>
</evidence>
<dbReference type="KEGG" id="tan:TA11250"/>
<dbReference type="Gene3D" id="1.10.510.10">
    <property type="entry name" value="Transferase(Phosphotransferase) domain 1"/>
    <property type="match status" value="1"/>
</dbReference>
<dbReference type="Gene3D" id="3.30.200.20">
    <property type="entry name" value="Phosphorylase Kinase, domain 1"/>
    <property type="match status" value="1"/>
</dbReference>
<keyword evidence="6" id="KW-0479">Metal-binding</keyword>
<dbReference type="GO" id="GO:0004674">
    <property type="term" value="F:protein serine/threonine kinase activity"/>
    <property type="evidence" value="ECO:0007669"/>
    <property type="project" value="UniProtKB-KW"/>
</dbReference>
<dbReference type="OrthoDB" id="10258631at2759"/>
<reference evidence="17 18" key="1">
    <citation type="journal article" date="2005" name="Science">
        <title>Genome of the host-cell transforming parasite Theileria annulata compared with T. parva.</title>
        <authorList>
            <person name="Pain A."/>
            <person name="Renauld H."/>
            <person name="Berriman M."/>
            <person name="Murphy L."/>
            <person name="Yeats C.A."/>
            <person name="Weir W."/>
            <person name="Kerhornou A."/>
            <person name="Aslett M."/>
            <person name="Bishop R."/>
            <person name="Bouchier C."/>
            <person name="Cochet M."/>
            <person name="Coulson R.M.R."/>
            <person name="Cronin A."/>
            <person name="de Villiers E.P."/>
            <person name="Fraser A."/>
            <person name="Fosker N."/>
            <person name="Gardner M."/>
            <person name="Goble A."/>
            <person name="Griffiths-Jones S."/>
            <person name="Harris D.E."/>
            <person name="Katzer F."/>
            <person name="Larke N."/>
            <person name="Lord A."/>
            <person name="Maser P."/>
            <person name="McKellar S."/>
            <person name="Mooney P."/>
            <person name="Morton F."/>
            <person name="Nene V."/>
            <person name="O'Neil S."/>
            <person name="Price C."/>
            <person name="Quail M.A."/>
            <person name="Rabbinowitsch E."/>
            <person name="Rawlings N.D."/>
            <person name="Rutter S."/>
            <person name="Saunders D."/>
            <person name="Seeger K."/>
            <person name="Shah T."/>
            <person name="Squares R."/>
            <person name="Squares S."/>
            <person name="Tivey A."/>
            <person name="Walker A.R."/>
            <person name="Woodward J."/>
            <person name="Dobbelaere D.A.E."/>
            <person name="Langsley G."/>
            <person name="Rajandream M.A."/>
            <person name="McKeever D."/>
            <person name="Shiels B."/>
            <person name="Tait A."/>
            <person name="Barrell B.G."/>
            <person name="Hall N."/>
        </authorList>
    </citation>
    <scope>NUCLEOTIDE SEQUENCE [LARGE SCALE GENOMIC DNA]</scope>
    <source>
        <strain evidence="18">Ankara</strain>
    </source>
</reference>
<dbReference type="PROSITE" id="PS01245">
    <property type="entry name" value="RIO1"/>
    <property type="match status" value="1"/>
</dbReference>
<dbReference type="InterPro" id="IPR036390">
    <property type="entry name" value="WH_DNA-bd_sf"/>
</dbReference>
<evidence type="ECO:0000256" key="12">
    <source>
        <dbReference type="ARBA" id="ARBA00048679"/>
    </source>
</evidence>
<dbReference type="FunFam" id="3.30.200.20:FF:000052">
    <property type="entry name" value="Serine/threonine-protein kinase RIO2"/>
    <property type="match status" value="1"/>
</dbReference>
<dbReference type="GO" id="GO:0030688">
    <property type="term" value="C:preribosome, small subunit precursor"/>
    <property type="evidence" value="ECO:0007669"/>
    <property type="project" value="TreeGrafter"/>
</dbReference>
<evidence type="ECO:0000256" key="2">
    <source>
        <dbReference type="ARBA" id="ARBA00009196"/>
    </source>
</evidence>
<dbReference type="Pfam" id="PF09202">
    <property type="entry name" value="Rio2_N"/>
    <property type="match status" value="1"/>
</dbReference>
<evidence type="ECO:0000313" key="18">
    <source>
        <dbReference type="Proteomes" id="UP000001950"/>
    </source>
</evidence>
<organism evidence="17 18">
    <name type="scientific">Theileria annulata</name>
    <dbReference type="NCBI Taxonomy" id="5874"/>
    <lineage>
        <taxon>Eukaryota</taxon>
        <taxon>Sar</taxon>
        <taxon>Alveolata</taxon>
        <taxon>Apicomplexa</taxon>
        <taxon>Aconoidasida</taxon>
        <taxon>Piroplasmida</taxon>
        <taxon>Theileriidae</taxon>
        <taxon>Theileria</taxon>
    </lineage>
</organism>
<protein>
    <recommendedName>
        <fullName evidence="13">Serine/threonine-protein kinase RIO2</fullName>
        <ecNumber evidence="3">2.7.11.1</ecNumber>
    </recommendedName>
    <alternativeName>
        <fullName evidence="14">Serine/threonine-protein kinase rio2</fullName>
    </alternativeName>
</protein>
<dbReference type="GeneID" id="3862906"/>
<evidence type="ECO:0000256" key="9">
    <source>
        <dbReference type="ARBA" id="ARBA00022840"/>
    </source>
</evidence>
<dbReference type="EC" id="2.7.11.1" evidence="3"/>
<comment type="catalytic activity">
    <reaction evidence="12">
        <text>L-seryl-[protein] + ATP = O-phospho-L-seryl-[protein] + ADP + H(+)</text>
        <dbReference type="Rhea" id="RHEA:17989"/>
        <dbReference type="Rhea" id="RHEA-COMP:9863"/>
        <dbReference type="Rhea" id="RHEA-COMP:11604"/>
        <dbReference type="ChEBI" id="CHEBI:15378"/>
        <dbReference type="ChEBI" id="CHEBI:29999"/>
        <dbReference type="ChEBI" id="CHEBI:30616"/>
        <dbReference type="ChEBI" id="CHEBI:83421"/>
        <dbReference type="ChEBI" id="CHEBI:456216"/>
        <dbReference type="EC" id="2.7.11.1"/>
    </reaction>
</comment>
<feature type="compositionally biased region" description="Basic residues" evidence="15">
    <location>
        <begin position="433"/>
        <end position="444"/>
    </location>
</feature>
<dbReference type="InterPro" id="IPR018934">
    <property type="entry name" value="RIO_dom"/>
</dbReference>
<dbReference type="GO" id="GO:0030490">
    <property type="term" value="P:maturation of SSU-rRNA"/>
    <property type="evidence" value="ECO:0007669"/>
    <property type="project" value="TreeGrafter"/>
</dbReference>
<evidence type="ECO:0000256" key="13">
    <source>
        <dbReference type="ARBA" id="ARBA00068353"/>
    </source>
</evidence>
<feature type="domain" description="RIO kinase" evidence="16">
    <location>
        <begin position="65"/>
        <end position="288"/>
    </location>
</feature>
<evidence type="ECO:0000256" key="7">
    <source>
        <dbReference type="ARBA" id="ARBA00022741"/>
    </source>
</evidence>
<dbReference type="PANTHER" id="PTHR45852:SF1">
    <property type="entry name" value="SERINE_THREONINE-PROTEIN KINASE RIO2"/>
    <property type="match status" value="1"/>
</dbReference>
<evidence type="ECO:0000256" key="14">
    <source>
        <dbReference type="ARBA" id="ARBA00068837"/>
    </source>
</evidence>
<dbReference type="VEuPathDB" id="PiroplasmaDB:TA11250"/>
<accession>Q4U8K0</accession>
<comment type="cofactor">
    <cofactor evidence="1">
        <name>Mg(2+)</name>
        <dbReference type="ChEBI" id="CHEBI:18420"/>
    </cofactor>
</comment>
<dbReference type="RefSeq" id="XP_953478.1">
    <property type="nucleotide sequence ID" value="XM_948385.1"/>
</dbReference>
<dbReference type="InterPro" id="IPR015285">
    <property type="entry name" value="RIO2_wHTH_N"/>
</dbReference>
<evidence type="ECO:0000256" key="10">
    <source>
        <dbReference type="ARBA" id="ARBA00022842"/>
    </source>
</evidence>
<dbReference type="FunFam" id="1.10.10.10:FF:000053">
    <property type="entry name" value="Serine/threonine-protein kinase RIO2"/>
    <property type="match status" value="1"/>
</dbReference>
<evidence type="ECO:0000259" key="16">
    <source>
        <dbReference type="SMART" id="SM00090"/>
    </source>
</evidence>
<dbReference type="GO" id="GO:0046872">
    <property type="term" value="F:metal ion binding"/>
    <property type="evidence" value="ECO:0007669"/>
    <property type="project" value="UniProtKB-KW"/>
</dbReference>
<keyword evidence="10" id="KW-0460">Magnesium</keyword>
<dbReference type="EMBL" id="CR940353">
    <property type="protein sequence ID" value="CAI76853.1"/>
    <property type="molecule type" value="Genomic_DNA"/>
</dbReference>
<dbReference type="InParanoid" id="Q4U8K0"/>
<dbReference type="InterPro" id="IPR011009">
    <property type="entry name" value="Kinase-like_dom_sf"/>
</dbReference>
<evidence type="ECO:0000256" key="5">
    <source>
        <dbReference type="ARBA" id="ARBA00022679"/>
    </source>
</evidence>
<keyword evidence="7" id="KW-0547">Nucleotide-binding</keyword>
<dbReference type="GO" id="GO:0005829">
    <property type="term" value="C:cytosol"/>
    <property type="evidence" value="ECO:0007669"/>
    <property type="project" value="TreeGrafter"/>
</dbReference>
<evidence type="ECO:0000256" key="15">
    <source>
        <dbReference type="SAM" id="MobiDB-lite"/>
    </source>
</evidence>
<dbReference type="InterPro" id="IPR030484">
    <property type="entry name" value="Rio2"/>
</dbReference>
<dbReference type="Gene3D" id="1.10.10.10">
    <property type="entry name" value="Winged helix-like DNA-binding domain superfamily/Winged helix DNA-binding domain"/>
    <property type="match status" value="1"/>
</dbReference>
<keyword evidence="5" id="KW-0808">Transferase</keyword>
<evidence type="ECO:0000256" key="6">
    <source>
        <dbReference type="ARBA" id="ARBA00022723"/>
    </source>
</evidence>
<keyword evidence="9" id="KW-0067">ATP-binding</keyword>
<feature type="region of interest" description="Disordered" evidence="15">
    <location>
        <begin position="433"/>
        <end position="469"/>
    </location>
</feature>
<dbReference type="STRING" id="5874.Q4U8K0"/>
<evidence type="ECO:0000256" key="1">
    <source>
        <dbReference type="ARBA" id="ARBA00001946"/>
    </source>
</evidence>